<feature type="transmembrane region" description="Helical" evidence="6">
    <location>
        <begin position="289"/>
        <end position="310"/>
    </location>
</feature>
<dbReference type="GO" id="GO:0030001">
    <property type="term" value="P:metal ion transport"/>
    <property type="evidence" value="ECO:0007669"/>
    <property type="project" value="InterPro"/>
</dbReference>
<evidence type="ECO:0000256" key="1">
    <source>
        <dbReference type="ARBA" id="ARBA00004141"/>
    </source>
</evidence>
<accession>A0A875S330</accession>
<evidence type="ECO:0000256" key="4">
    <source>
        <dbReference type="ARBA" id="ARBA00023136"/>
    </source>
</evidence>
<dbReference type="GO" id="GO:0005783">
    <property type="term" value="C:endoplasmic reticulum"/>
    <property type="evidence" value="ECO:0007669"/>
    <property type="project" value="TreeGrafter"/>
</dbReference>
<dbReference type="CDD" id="cd22212">
    <property type="entry name" value="NDFIP-like"/>
    <property type="match status" value="1"/>
</dbReference>
<dbReference type="GeneID" id="62194448"/>
<keyword evidence="8" id="KW-1185">Reference proteome</keyword>
<evidence type="ECO:0008006" key="9">
    <source>
        <dbReference type="Google" id="ProtNLM"/>
    </source>
</evidence>
<keyword evidence="4 6" id="KW-0472">Membrane</keyword>
<dbReference type="PANTHER" id="PTHR13396">
    <property type="entry name" value="NEDD4 FAMILY INTERACTING PROTEIN 1/2"/>
    <property type="match status" value="1"/>
</dbReference>
<comment type="subcellular location">
    <subcellularLocation>
        <location evidence="1">Membrane</location>
        <topology evidence="1">Multi-pass membrane protein</topology>
    </subcellularLocation>
</comment>
<evidence type="ECO:0000256" key="6">
    <source>
        <dbReference type="SAM" id="Phobius"/>
    </source>
</evidence>
<feature type="transmembrane region" description="Helical" evidence="6">
    <location>
        <begin position="207"/>
        <end position="223"/>
    </location>
</feature>
<gene>
    <name evidence="7" type="ORF">FOA43_001047</name>
</gene>
<dbReference type="KEGG" id="bnn:FOA43_001047"/>
<dbReference type="Proteomes" id="UP000662931">
    <property type="component" value="Chromosome 1"/>
</dbReference>
<feature type="compositionally biased region" description="Basic and acidic residues" evidence="5">
    <location>
        <begin position="1"/>
        <end position="26"/>
    </location>
</feature>
<feature type="region of interest" description="Disordered" evidence="5">
    <location>
        <begin position="1"/>
        <end position="63"/>
    </location>
</feature>
<evidence type="ECO:0000313" key="8">
    <source>
        <dbReference type="Proteomes" id="UP000662931"/>
    </source>
</evidence>
<evidence type="ECO:0000256" key="3">
    <source>
        <dbReference type="ARBA" id="ARBA00022989"/>
    </source>
</evidence>
<dbReference type="PANTHER" id="PTHR13396:SF5">
    <property type="entry name" value="NEDD4 FAMILY INTERACTING PROTEIN"/>
    <property type="match status" value="1"/>
</dbReference>
<dbReference type="EMBL" id="CP064812">
    <property type="protein sequence ID" value="QPG73734.1"/>
    <property type="molecule type" value="Genomic_DNA"/>
</dbReference>
<dbReference type="GO" id="GO:0016020">
    <property type="term" value="C:membrane"/>
    <property type="evidence" value="ECO:0007669"/>
    <property type="project" value="UniProtKB-SubCell"/>
</dbReference>
<proteinExistence type="predicted"/>
<reference evidence="7" key="1">
    <citation type="submission" date="2020-10" db="EMBL/GenBank/DDBJ databases">
        <authorList>
            <person name="Roach M.J.R."/>
        </authorList>
    </citation>
    <scope>NUCLEOTIDE SEQUENCE</scope>
    <source>
        <strain evidence="7">CBS 1945</strain>
    </source>
</reference>
<evidence type="ECO:0000256" key="5">
    <source>
        <dbReference type="SAM" id="MobiDB-lite"/>
    </source>
</evidence>
<keyword evidence="3 6" id="KW-1133">Transmembrane helix</keyword>
<organism evidence="7 8">
    <name type="scientific">Eeniella nana</name>
    <name type="common">Yeast</name>
    <name type="synonym">Brettanomyces nanus</name>
    <dbReference type="NCBI Taxonomy" id="13502"/>
    <lineage>
        <taxon>Eukaryota</taxon>
        <taxon>Fungi</taxon>
        <taxon>Dikarya</taxon>
        <taxon>Ascomycota</taxon>
        <taxon>Saccharomycotina</taxon>
        <taxon>Pichiomycetes</taxon>
        <taxon>Pichiales</taxon>
        <taxon>Pichiaceae</taxon>
        <taxon>Brettanomyces</taxon>
    </lineage>
</organism>
<dbReference type="InterPro" id="IPR019325">
    <property type="entry name" value="NEDD4/Bsd2"/>
</dbReference>
<dbReference type="GO" id="GO:0048471">
    <property type="term" value="C:perinuclear region of cytoplasm"/>
    <property type="evidence" value="ECO:0007669"/>
    <property type="project" value="TreeGrafter"/>
</dbReference>
<protein>
    <recommendedName>
        <fullName evidence="9">Metal homeostatis protein BSD2</fullName>
    </recommendedName>
</protein>
<evidence type="ECO:0000313" key="7">
    <source>
        <dbReference type="EMBL" id="QPG73734.1"/>
    </source>
</evidence>
<dbReference type="GO" id="GO:0006511">
    <property type="term" value="P:ubiquitin-dependent protein catabolic process"/>
    <property type="evidence" value="ECO:0007669"/>
    <property type="project" value="TreeGrafter"/>
</dbReference>
<feature type="transmembrane region" description="Helical" evidence="6">
    <location>
        <begin position="174"/>
        <end position="195"/>
    </location>
</feature>
<dbReference type="GO" id="GO:0005794">
    <property type="term" value="C:Golgi apparatus"/>
    <property type="evidence" value="ECO:0007669"/>
    <property type="project" value="TreeGrafter"/>
</dbReference>
<dbReference type="RefSeq" id="XP_038777299.1">
    <property type="nucleotide sequence ID" value="XM_038921371.1"/>
</dbReference>
<name>A0A875S330_EENNA</name>
<dbReference type="OrthoDB" id="10003116at2759"/>
<feature type="compositionally biased region" description="Polar residues" evidence="5">
    <location>
        <begin position="43"/>
        <end position="63"/>
    </location>
</feature>
<dbReference type="AlphaFoldDB" id="A0A875S330"/>
<keyword evidence="2 6" id="KW-0812">Transmembrane</keyword>
<dbReference type="GO" id="GO:0031398">
    <property type="term" value="P:positive regulation of protein ubiquitination"/>
    <property type="evidence" value="ECO:0007669"/>
    <property type="project" value="TreeGrafter"/>
</dbReference>
<dbReference type="Pfam" id="PF10176">
    <property type="entry name" value="NEDD4_Bsd2"/>
    <property type="match status" value="1"/>
</dbReference>
<evidence type="ECO:0000256" key="2">
    <source>
        <dbReference type="ARBA" id="ARBA00022692"/>
    </source>
</evidence>
<sequence length="325" mass="36045">MSDSEDQHLGEHEEHEIELADIDREQLTGGQENSVQRDPVLIGNSNSYNNCEGSSSDASSPRQYSVMERLKSTAKHTMKFTFNNAPLLRFFNRSNRYNRLAQDGRVIGESNDGVFSNLAAKPTVQEVTDNVEELPSYDEAVEDPAPPYWESSIMAGYEDEIFVDGLPVGNLVSFFWNMMVSVCFQFVGFVITYLLHTSHSAKNGSQAGLGVTLITFGWTMLPYNEGDAFSKGGKGQRFEPADPSSVDIDDSMTLKGSLDNFESNLPSTTEAAAAASQVSSRSMLSQDSLFSYSLIVMGTVIIIKAVYDYYKVRRKEGRLLRELPV</sequence>
<dbReference type="GO" id="GO:0007034">
    <property type="term" value="P:vacuolar transport"/>
    <property type="evidence" value="ECO:0007669"/>
    <property type="project" value="InterPro"/>
</dbReference>